<keyword evidence="2" id="KW-1185">Reference proteome</keyword>
<protein>
    <recommendedName>
        <fullName evidence="3">YjcQ protein</fullName>
    </recommendedName>
</protein>
<dbReference type="Pfam" id="PF09639">
    <property type="entry name" value="YjcQ"/>
    <property type="match status" value="1"/>
</dbReference>
<dbReference type="Gene3D" id="1.10.10.10">
    <property type="entry name" value="Winged helix-like DNA-binding domain superfamily/Winged helix DNA-binding domain"/>
    <property type="match status" value="1"/>
</dbReference>
<gene>
    <name evidence="1" type="primary">yjcQ</name>
    <name evidence="1" type="ORF">KCTCHS21_20670</name>
</gene>
<dbReference type="Proteomes" id="UP000289856">
    <property type="component" value="Chromosome"/>
</dbReference>
<evidence type="ECO:0008006" key="3">
    <source>
        <dbReference type="Google" id="ProtNLM"/>
    </source>
</evidence>
<proteinExistence type="predicted"/>
<dbReference type="InterPro" id="IPR018597">
    <property type="entry name" value="Phage_Tuc2009_YjcQ"/>
</dbReference>
<reference evidence="1 2" key="1">
    <citation type="submission" date="2019-01" db="EMBL/GenBank/DDBJ databases">
        <title>Complete genome sequence of Cohnella hallensis HS21 isolated from Korean fir (Abies koreana) rhizospheric soil.</title>
        <authorList>
            <person name="Jiang L."/>
            <person name="Kang S.W."/>
            <person name="Kim S."/>
            <person name="Jung J."/>
            <person name="Kim C.Y."/>
            <person name="Kim D.H."/>
            <person name="Kim S.W."/>
            <person name="Lee J."/>
        </authorList>
    </citation>
    <scope>NUCLEOTIDE SEQUENCE [LARGE SCALE GENOMIC DNA]</scope>
    <source>
        <strain evidence="1 2">HS21</strain>
    </source>
</reference>
<dbReference type="InterPro" id="IPR036388">
    <property type="entry name" value="WH-like_DNA-bd_sf"/>
</dbReference>
<dbReference type="AlphaFoldDB" id="A0A3T1D3Q5"/>
<organism evidence="1 2">
    <name type="scientific">Cohnella abietis</name>
    <dbReference type="NCBI Taxonomy" id="2507935"/>
    <lineage>
        <taxon>Bacteria</taxon>
        <taxon>Bacillati</taxon>
        <taxon>Bacillota</taxon>
        <taxon>Bacilli</taxon>
        <taxon>Bacillales</taxon>
        <taxon>Paenibacillaceae</taxon>
        <taxon>Cohnella</taxon>
    </lineage>
</organism>
<dbReference type="SUPFAM" id="SSF46785">
    <property type="entry name" value="Winged helix' DNA-binding domain"/>
    <property type="match status" value="1"/>
</dbReference>
<evidence type="ECO:0000313" key="2">
    <source>
        <dbReference type="Proteomes" id="UP000289856"/>
    </source>
</evidence>
<sequence>MKEISNGNTPLSEEELSVDGKEFDDAVNFLVREKYLIGVEHYDDRPQLHKIGPELTEKGEKYLEENSTFSKTYRGLKEIRDWLWL</sequence>
<dbReference type="KEGG" id="cohn:KCTCHS21_20670"/>
<evidence type="ECO:0000313" key="1">
    <source>
        <dbReference type="EMBL" id="BBI32668.1"/>
    </source>
</evidence>
<dbReference type="EMBL" id="AP019400">
    <property type="protein sequence ID" value="BBI32668.1"/>
    <property type="molecule type" value="Genomic_DNA"/>
</dbReference>
<dbReference type="RefSeq" id="WP_232058151.1">
    <property type="nucleotide sequence ID" value="NZ_AP019400.1"/>
</dbReference>
<accession>A0A3T1D3Q5</accession>
<name>A0A3T1D3Q5_9BACL</name>
<dbReference type="InterPro" id="IPR036390">
    <property type="entry name" value="WH_DNA-bd_sf"/>
</dbReference>